<reference evidence="2 3" key="1">
    <citation type="submission" date="2008-12" db="EMBL/GenBank/DDBJ databases">
        <authorList>
            <person name="Fulton L."/>
            <person name="Clifton S."/>
            <person name="Fulton B."/>
            <person name="Xu J."/>
            <person name="Minx P."/>
            <person name="Pepin K.H."/>
            <person name="Johnson M."/>
            <person name="Bhonagiri V."/>
            <person name="Nash W.E."/>
            <person name="Mardis E.R."/>
            <person name="Wilson R.K."/>
        </authorList>
    </citation>
    <scope>NUCLEOTIDE SEQUENCE [LARGE SCALE GENOMIC DNA]</scope>
    <source>
        <strain evidence="2 3">DSM 12042</strain>
    </source>
</reference>
<organism evidence="2 3">
    <name type="scientific">Holdemania filiformis DSM 12042</name>
    <dbReference type="NCBI Taxonomy" id="545696"/>
    <lineage>
        <taxon>Bacteria</taxon>
        <taxon>Bacillati</taxon>
        <taxon>Bacillota</taxon>
        <taxon>Erysipelotrichia</taxon>
        <taxon>Erysipelotrichales</taxon>
        <taxon>Erysipelotrichaceae</taxon>
        <taxon>Holdemania</taxon>
    </lineage>
</organism>
<evidence type="ECO:0000313" key="3">
    <source>
        <dbReference type="Proteomes" id="UP000005950"/>
    </source>
</evidence>
<dbReference type="AlphaFoldDB" id="B9Y549"/>
<evidence type="ECO:0000313" key="2">
    <source>
        <dbReference type="EMBL" id="EEF68962.1"/>
    </source>
</evidence>
<reference evidence="2 3" key="2">
    <citation type="submission" date="2009-02" db="EMBL/GenBank/DDBJ databases">
        <title>Draft genome sequence of Holdemania filiformis DSM 12042.</title>
        <authorList>
            <person name="Sudarsanam P."/>
            <person name="Ley R."/>
            <person name="Guruge J."/>
            <person name="Turnbaugh P.J."/>
            <person name="Mahowald M."/>
            <person name="Liep D."/>
            <person name="Gordon J."/>
        </authorList>
    </citation>
    <scope>NUCLEOTIDE SEQUENCE [LARGE SCALE GENOMIC DNA]</scope>
    <source>
        <strain evidence="2 3">DSM 12042</strain>
    </source>
</reference>
<proteinExistence type="predicted"/>
<protein>
    <submittedName>
        <fullName evidence="2">Uncharacterized protein</fullName>
    </submittedName>
</protein>
<gene>
    <name evidence="2" type="ORF">HOLDEFILI_00930</name>
</gene>
<dbReference type="STRING" id="545696.HOLDEFILI_00930"/>
<comment type="caution">
    <text evidence="2">The sequence shown here is derived from an EMBL/GenBank/DDBJ whole genome shotgun (WGS) entry which is preliminary data.</text>
</comment>
<feature type="region of interest" description="Disordered" evidence="1">
    <location>
        <begin position="22"/>
        <end position="41"/>
    </location>
</feature>
<dbReference type="HOGENOM" id="CLU_3271201_0_0_9"/>
<evidence type="ECO:0000256" key="1">
    <source>
        <dbReference type="SAM" id="MobiDB-lite"/>
    </source>
</evidence>
<sequence>MRIRAGMRERISQRRYSKLEISKKDSQQACPEKARNEVISM</sequence>
<name>B9Y549_9FIRM</name>
<accession>B9Y549</accession>
<dbReference type="Proteomes" id="UP000005950">
    <property type="component" value="Unassembled WGS sequence"/>
</dbReference>
<dbReference type="EMBL" id="ACCF01000054">
    <property type="protein sequence ID" value="EEF68962.1"/>
    <property type="molecule type" value="Genomic_DNA"/>
</dbReference>